<keyword evidence="2" id="KW-1185">Reference proteome</keyword>
<dbReference type="InterPro" id="IPR003329">
    <property type="entry name" value="Cytidylyl_trans"/>
</dbReference>
<gene>
    <name evidence="1" type="ORF">SAMN05660284_01146</name>
</gene>
<dbReference type="RefSeq" id="WP_091192580.1">
    <property type="nucleotide sequence ID" value="NZ_FOVE01000006.1"/>
</dbReference>
<reference evidence="2" key="1">
    <citation type="submission" date="2016-10" db="EMBL/GenBank/DDBJ databases">
        <authorList>
            <person name="Varghese N."/>
            <person name="Submissions S."/>
        </authorList>
    </citation>
    <scope>NUCLEOTIDE SEQUENCE [LARGE SCALE GENOMIC DNA]</scope>
    <source>
        <strain evidence="2">DSM 6150</strain>
    </source>
</reference>
<dbReference type="PANTHER" id="PTHR21485:SF6">
    <property type="entry name" value="N-ACYLNEURAMINATE CYTIDYLYLTRANSFERASE-RELATED"/>
    <property type="match status" value="1"/>
</dbReference>
<dbReference type="InterPro" id="IPR029044">
    <property type="entry name" value="Nucleotide-diphossugar_trans"/>
</dbReference>
<organism evidence="1 2">
    <name type="scientific">Formivibrio citricus</name>
    <dbReference type="NCBI Taxonomy" id="83765"/>
    <lineage>
        <taxon>Bacteria</taxon>
        <taxon>Pseudomonadati</taxon>
        <taxon>Pseudomonadota</taxon>
        <taxon>Betaproteobacteria</taxon>
        <taxon>Neisseriales</taxon>
        <taxon>Chitinibacteraceae</taxon>
        <taxon>Formivibrio</taxon>
    </lineage>
</organism>
<dbReference type="AlphaFoldDB" id="A0A1I4XW67"/>
<dbReference type="EMBL" id="FOVE01000006">
    <property type="protein sequence ID" value="SFN30045.1"/>
    <property type="molecule type" value="Genomic_DNA"/>
</dbReference>
<dbReference type="PANTHER" id="PTHR21485">
    <property type="entry name" value="HAD SUPERFAMILY MEMBERS CMAS AND KDSC"/>
    <property type="match status" value="1"/>
</dbReference>
<dbReference type="OrthoDB" id="9805604at2"/>
<dbReference type="CDD" id="cd02513">
    <property type="entry name" value="CMP-NeuAc_Synthase"/>
    <property type="match status" value="1"/>
</dbReference>
<dbReference type="InterPro" id="IPR050793">
    <property type="entry name" value="CMP-NeuNAc_synthase"/>
</dbReference>
<dbReference type="SUPFAM" id="SSF53448">
    <property type="entry name" value="Nucleotide-diphospho-sugar transferases"/>
    <property type="match status" value="1"/>
</dbReference>
<name>A0A1I4XW67_9NEIS</name>
<protein>
    <submittedName>
        <fullName evidence="1">CMP-N,N'-diacetyllegionaminic acid synthase</fullName>
    </submittedName>
</protein>
<evidence type="ECO:0000313" key="2">
    <source>
        <dbReference type="Proteomes" id="UP000242869"/>
    </source>
</evidence>
<evidence type="ECO:0000313" key="1">
    <source>
        <dbReference type="EMBL" id="SFN30045.1"/>
    </source>
</evidence>
<proteinExistence type="predicted"/>
<dbReference type="Pfam" id="PF02348">
    <property type="entry name" value="CTP_transf_3"/>
    <property type="match status" value="1"/>
</dbReference>
<accession>A0A1I4XW67</accession>
<dbReference type="Proteomes" id="UP000242869">
    <property type="component" value="Unassembled WGS sequence"/>
</dbReference>
<dbReference type="STRING" id="83765.SAMN05660284_01146"/>
<sequence length="237" mass="25980">MINDLKVLGLVTARGGSKGLPGKNIRDLCGKPLIAWTIDAALAAKCLDAVVVSTDDTAIAEAASNHGAEVPFLRPAELAGDSASSIDVVIHALDFLAAEGRHFDLVVLLEPTSPLREVSDIVAGLSLMQEHRASAVVSVCRAECTHPAFMYRQKTDGRLEPFLKRQPTGLRRQDIEPLYFLEGTLYASRVDVLRARRSFYHDDTVAYEVPKWKSIEIDDIDDFTMVEALIKHKGLAK</sequence>
<dbReference type="GO" id="GO:0008781">
    <property type="term" value="F:N-acylneuraminate cytidylyltransferase activity"/>
    <property type="evidence" value="ECO:0007669"/>
    <property type="project" value="TreeGrafter"/>
</dbReference>
<dbReference type="Gene3D" id="3.90.550.10">
    <property type="entry name" value="Spore Coat Polysaccharide Biosynthesis Protein SpsA, Chain A"/>
    <property type="match status" value="1"/>
</dbReference>